<protein>
    <submittedName>
        <fullName evidence="2">Uncharacterized protein</fullName>
    </submittedName>
</protein>
<organism evidence="2 3">
    <name type="scientific">Streptomyces buecherae</name>
    <dbReference type="NCBI Taxonomy" id="2763006"/>
    <lineage>
        <taxon>Bacteria</taxon>
        <taxon>Bacillati</taxon>
        <taxon>Actinomycetota</taxon>
        <taxon>Actinomycetes</taxon>
        <taxon>Kitasatosporales</taxon>
        <taxon>Streptomycetaceae</taxon>
        <taxon>Streptomyces</taxon>
    </lineage>
</organism>
<accession>A0A7H8N344</accession>
<dbReference type="EMBL" id="CP054929">
    <property type="protein sequence ID" value="QKW48927.1"/>
    <property type="molecule type" value="Genomic_DNA"/>
</dbReference>
<reference evidence="2 3" key="1">
    <citation type="submission" date="2020-06" db="EMBL/GenBank/DDBJ databases">
        <title>Genome mining for natural products.</title>
        <authorList>
            <person name="Zhang B."/>
            <person name="Shi J."/>
            <person name="Ge H."/>
        </authorList>
    </citation>
    <scope>NUCLEOTIDE SEQUENCE [LARGE SCALE GENOMIC DNA]</scope>
    <source>
        <strain evidence="2 3">NA00687</strain>
    </source>
</reference>
<dbReference type="Proteomes" id="UP000509303">
    <property type="component" value="Chromosome"/>
</dbReference>
<dbReference type="AlphaFoldDB" id="A0A7H8N344"/>
<proteinExistence type="predicted"/>
<gene>
    <name evidence="2" type="ORF">HUT08_04520</name>
</gene>
<dbReference type="RefSeq" id="WP_176160659.1">
    <property type="nucleotide sequence ID" value="NZ_CP054929.1"/>
</dbReference>
<evidence type="ECO:0000313" key="3">
    <source>
        <dbReference type="Proteomes" id="UP000509303"/>
    </source>
</evidence>
<evidence type="ECO:0000313" key="2">
    <source>
        <dbReference type="EMBL" id="QKW48927.1"/>
    </source>
</evidence>
<feature type="region of interest" description="Disordered" evidence="1">
    <location>
        <begin position="41"/>
        <end position="64"/>
    </location>
</feature>
<keyword evidence="3" id="KW-1185">Reference proteome</keyword>
<name>A0A7H8N344_9ACTN</name>
<sequence>MADVIAHLTIVDRALDARFRSALRTRVAELNGAVDAQRRAGDSIDGASLDTTHPNVPHTMITGRKPRGELSTLRVLVEFCPDP</sequence>
<evidence type="ECO:0000256" key="1">
    <source>
        <dbReference type="SAM" id="MobiDB-lite"/>
    </source>
</evidence>